<keyword evidence="3 8" id="KW-0328">Glycosyltransferase</keyword>
<keyword evidence="5 8" id="KW-0812">Transmembrane</keyword>
<evidence type="ECO:0000256" key="7">
    <source>
        <dbReference type="ARBA" id="ARBA00023136"/>
    </source>
</evidence>
<evidence type="ECO:0000256" key="8">
    <source>
        <dbReference type="RuleBase" id="RU366017"/>
    </source>
</evidence>
<protein>
    <recommendedName>
        <fullName evidence="8">Glycosyltransferase family 92 protein</fullName>
        <ecNumber evidence="8">2.4.1.-</ecNumber>
    </recommendedName>
</protein>
<evidence type="ECO:0000256" key="2">
    <source>
        <dbReference type="ARBA" id="ARBA00007647"/>
    </source>
</evidence>
<organism evidence="9 10">
    <name type="scientific">Limulus polyphemus</name>
    <name type="common">Atlantic horseshoe crab</name>
    <dbReference type="NCBI Taxonomy" id="6850"/>
    <lineage>
        <taxon>Eukaryota</taxon>
        <taxon>Metazoa</taxon>
        <taxon>Ecdysozoa</taxon>
        <taxon>Arthropoda</taxon>
        <taxon>Chelicerata</taxon>
        <taxon>Merostomata</taxon>
        <taxon>Xiphosura</taxon>
        <taxon>Limulidae</taxon>
        <taxon>Limulus</taxon>
    </lineage>
</organism>
<keyword evidence="4 8" id="KW-0808">Transferase</keyword>
<sequence length="504" mass="59026">MPIRRRIQSGKMAGINRINDRRNKSFYFVLMFMLFFLSILFTEIFFVEENASMEFSFFERLRWKKDTNKEIVLPPHVARELAQVITEEDLDIIVNLYYDSQQDEDDELLGSKNADHWQSVRGTKDKFFVFSAYLDDRRVRLVRVIAAARTRNANKVMCKFWFAGGYPPVTVPAFNKLIQENWNLKYSAYFVLCPLSKGLSTLPERVSIISSENAEITNWLVVHNNKKDSTSSQGIAVCVKPMHYSYNKLLNFIEFIELNRIFGAQHFVLYNNTIGHDVACVMRQYMANGMMTVLPWKLDLVSQKEIRTEGLFAALNDCLYRTMYRFRFVLMIDFDEFIVPHKSESLIEMLGFLINKKPAKTGAYSFQNSFFYLQWPKDPKSSSLPLHLVTLERTMRKLKFHPHKQRSKCIVLPERVVEMGNHFVWEFLPGRAMVDIPSSIGFLHHYRICEFGGNDCINTTSVVDRRIYRWKDQLVQAVQTRLRNWDFVCNFSAVSSDININISH</sequence>
<dbReference type="Proteomes" id="UP000694941">
    <property type="component" value="Unplaced"/>
</dbReference>
<keyword evidence="6 8" id="KW-1133">Transmembrane helix</keyword>
<gene>
    <name evidence="10" type="primary">LOC111083656</name>
</gene>
<dbReference type="PANTHER" id="PTHR21461">
    <property type="entry name" value="GLYCOSYLTRANSFERASE FAMILY 92 PROTEIN"/>
    <property type="match status" value="1"/>
</dbReference>
<evidence type="ECO:0000256" key="4">
    <source>
        <dbReference type="ARBA" id="ARBA00022679"/>
    </source>
</evidence>
<name>A0ABM1RXA3_LIMPO</name>
<reference evidence="10" key="1">
    <citation type="submission" date="2025-08" db="UniProtKB">
        <authorList>
            <consortium name="RefSeq"/>
        </authorList>
    </citation>
    <scope>IDENTIFICATION</scope>
    <source>
        <tissue evidence="10">Muscle</tissue>
    </source>
</reference>
<keyword evidence="7 8" id="KW-0472">Membrane</keyword>
<dbReference type="GeneID" id="111083656"/>
<keyword evidence="9" id="KW-1185">Reference proteome</keyword>
<dbReference type="Pfam" id="PF01697">
    <property type="entry name" value="Glyco_transf_92"/>
    <property type="match status" value="1"/>
</dbReference>
<evidence type="ECO:0000256" key="6">
    <source>
        <dbReference type="ARBA" id="ARBA00022989"/>
    </source>
</evidence>
<proteinExistence type="inferred from homology"/>
<evidence type="ECO:0000256" key="5">
    <source>
        <dbReference type="ARBA" id="ARBA00022692"/>
    </source>
</evidence>
<dbReference type="EC" id="2.4.1.-" evidence="8"/>
<evidence type="ECO:0000313" key="9">
    <source>
        <dbReference type="Proteomes" id="UP000694941"/>
    </source>
</evidence>
<evidence type="ECO:0000256" key="3">
    <source>
        <dbReference type="ARBA" id="ARBA00022676"/>
    </source>
</evidence>
<dbReference type="InterPro" id="IPR008166">
    <property type="entry name" value="Glyco_transf_92"/>
</dbReference>
<dbReference type="PANTHER" id="PTHR21461:SF40">
    <property type="entry name" value="GLYCOSYLTRANSFERASE FAMILY 92 PROTEIN"/>
    <property type="match status" value="1"/>
</dbReference>
<comment type="subcellular location">
    <subcellularLocation>
        <location evidence="1">Membrane</location>
        <topology evidence="1">Single-pass membrane protein</topology>
    </subcellularLocation>
</comment>
<dbReference type="RefSeq" id="XP_022236008.1">
    <property type="nucleotide sequence ID" value="XM_022380300.1"/>
</dbReference>
<feature type="transmembrane region" description="Helical" evidence="8">
    <location>
        <begin position="26"/>
        <end position="47"/>
    </location>
</feature>
<accession>A0ABM1RXA3</accession>
<evidence type="ECO:0000256" key="1">
    <source>
        <dbReference type="ARBA" id="ARBA00004167"/>
    </source>
</evidence>
<evidence type="ECO:0000313" key="10">
    <source>
        <dbReference type="RefSeq" id="XP_022236008.1"/>
    </source>
</evidence>
<comment type="similarity">
    <text evidence="2 8">Belongs to the glycosyltransferase 92 family.</text>
</comment>